<dbReference type="RefSeq" id="WP_078754647.1">
    <property type="nucleotide sequence ID" value="NZ_FUXU01000137.1"/>
</dbReference>
<accession>A0A1T4W115</accession>
<proteinExistence type="predicted"/>
<organism evidence="1 2">
    <name type="scientific">Enterovibrio nigricans DSM 22720</name>
    <dbReference type="NCBI Taxonomy" id="1121868"/>
    <lineage>
        <taxon>Bacteria</taxon>
        <taxon>Pseudomonadati</taxon>
        <taxon>Pseudomonadota</taxon>
        <taxon>Gammaproteobacteria</taxon>
        <taxon>Vibrionales</taxon>
        <taxon>Vibrionaceae</taxon>
        <taxon>Enterovibrio</taxon>
    </lineage>
</organism>
<dbReference type="AlphaFoldDB" id="A0A1T4W115"/>
<name>A0A1T4W115_9GAMM</name>
<gene>
    <name evidence="1" type="ORF">SAMN02745132_04638</name>
</gene>
<dbReference type="OrthoDB" id="7056423at2"/>
<evidence type="ECO:0000313" key="2">
    <source>
        <dbReference type="Proteomes" id="UP000190162"/>
    </source>
</evidence>
<evidence type="ECO:0000313" key="1">
    <source>
        <dbReference type="EMBL" id="SKA70887.1"/>
    </source>
</evidence>
<dbReference type="Proteomes" id="UP000190162">
    <property type="component" value="Unassembled WGS sequence"/>
</dbReference>
<dbReference type="EMBL" id="FUXU01000137">
    <property type="protein sequence ID" value="SKA70887.1"/>
    <property type="molecule type" value="Genomic_DNA"/>
</dbReference>
<reference evidence="2" key="1">
    <citation type="submission" date="2017-02" db="EMBL/GenBank/DDBJ databases">
        <authorList>
            <person name="Varghese N."/>
            <person name="Submissions S."/>
        </authorList>
    </citation>
    <scope>NUCLEOTIDE SEQUENCE [LARGE SCALE GENOMIC DNA]</scope>
    <source>
        <strain evidence="2">DSM 22720</strain>
    </source>
</reference>
<sequence length="78" mass="9071">MENKKSVNVRYANRPVKVAFIVPLNDEKTSQWILDGIFYEAYSRWGGTKSLIIPFSNDKIISDIYLDWLTLYEAPLQS</sequence>
<keyword evidence="2" id="KW-1185">Reference proteome</keyword>
<protein>
    <submittedName>
        <fullName evidence="1">Uncharacterized protein</fullName>
    </submittedName>
</protein>